<organism evidence="1 2">
    <name type="scientific">Spiroplasma culicicola AES-1</name>
    <dbReference type="NCBI Taxonomy" id="1276246"/>
    <lineage>
        <taxon>Bacteria</taxon>
        <taxon>Bacillati</taxon>
        <taxon>Mycoplasmatota</taxon>
        <taxon>Mollicutes</taxon>
        <taxon>Entomoplasmatales</taxon>
        <taxon>Spiroplasmataceae</taxon>
        <taxon>Spiroplasma</taxon>
    </lineage>
</organism>
<accession>W6A7H1</accession>
<proteinExistence type="predicted"/>
<dbReference type="Proteomes" id="UP000019267">
    <property type="component" value="Chromosome"/>
</dbReference>
<dbReference type="EMBL" id="CP006681">
    <property type="protein sequence ID" value="AHI52931.1"/>
    <property type="molecule type" value="Genomic_DNA"/>
</dbReference>
<evidence type="ECO:0000313" key="1">
    <source>
        <dbReference type="EMBL" id="AHI52931.1"/>
    </source>
</evidence>
<dbReference type="STRING" id="1276246.SCULI_v1c05900"/>
<gene>
    <name evidence="1" type="ORF">SCULI_v1c05900</name>
</gene>
<name>W6A7H1_9MOLU</name>
<protein>
    <submittedName>
        <fullName evidence="1">Uncharacterized protein</fullName>
    </submittedName>
</protein>
<dbReference type="AlphaFoldDB" id="W6A7H1"/>
<dbReference type="KEGG" id="scq:SCULI_v1c05900"/>
<keyword evidence="2" id="KW-1185">Reference proteome</keyword>
<dbReference type="PATRIC" id="fig|1276246.3.peg.589"/>
<sequence>MISWLLIDIFGARKSSERYWFKRALKDFKKEEKQMAKIKDKRDKSIESK</sequence>
<evidence type="ECO:0000313" key="2">
    <source>
        <dbReference type="Proteomes" id="UP000019267"/>
    </source>
</evidence>
<dbReference type="HOGENOM" id="CLU_3140845_0_0_14"/>
<dbReference type="RefSeq" id="WP_158499958.1">
    <property type="nucleotide sequence ID" value="NZ_CP006681.1"/>
</dbReference>
<reference evidence="1 2" key="1">
    <citation type="journal article" date="2014" name="Genome Biol. Evol.">
        <title>Molecular evolution of the substrate utilization strategies and putative virulence factors in mosquito-associated Spiroplasma species.</title>
        <authorList>
            <person name="Chang T.H."/>
            <person name="Lo W.S."/>
            <person name="Ku C."/>
            <person name="Chen L.L."/>
            <person name="Kuo C.H."/>
        </authorList>
    </citation>
    <scope>NUCLEOTIDE SEQUENCE [LARGE SCALE GENOMIC DNA]</scope>
    <source>
        <strain evidence="1">AES-1</strain>
    </source>
</reference>